<feature type="transmembrane region" description="Helical" evidence="1">
    <location>
        <begin position="58"/>
        <end position="77"/>
    </location>
</feature>
<reference evidence="2 3" key="1">
    <citation type="submission" date="2020-08" db="EMBL/GenBank/DDBJ databases">
        <authorList>
            <person name="Koutsovoulos G."/>
            <person name="Danchin GJ E."/>
        </authorList>
    </citation>
    <scope>NUCLEOTIDE SEQUENCE [LARGE SCALE GENOMIC DNA]</scope>
</reference>
<dbReference type="EMBL" id="CAJEWN010000036">
    <property type="protein sequence ID" value="CAD2146100.1"/>
    <property type="molecule type" value="Genomic_DNA"/>
</dbReference>
<sequence>MRCFYKNPQFSFLSYKKSKKFLFSTFTPTRSTRHRAFYPHPKRIIITFTSYRPKTTKFVGIFTKRFFFLFFFNFFLFY</sequence>
<keyword evidence="1" id="KW-1133">Transmembrane helix</keyword>
<dbReference type="AlphaFoldDB" id="A0A6V7U6W4"/>
<comment type="caution">
    <text evidence="2">The sequence shown here is derived from an EMBL/GenBank/DDBJ whole genome shotgun (WGS) entry which is preliminary data.</text>
</comment>
<evidence type="ECO:0000256" key="1">
    <source>
        <dbReference type="SAM" id="Phobius"/>
    </source>
</evidence>
<accession>A0A6V7U6W4</accession>
<gene>
    <name evidence="2" type="ORF">MENT_LOCUS8509</name>
</gene>
<name>A0A6V7U6W4_MELEN</name>
<keyword evidence="1" id="KW-0812">Transmembrane</keyword>
<evidence type="ECO:0000313" key="2">
    <source>
        <dbReference type="EMBL" id="CAD2146100.1"/>
    </source>
</evidence>
<keyword evidence="1" id="KW-0472">Membrane</keyword>
<organism evidence="2 3">
    <name type="scientific">Meloidogyne enterolobii</name>
    <name type="common">Root-knot nematode worm</name>
    <name type="synonym">Meloidogyne mayaguensis</name>
    <dbReference type="NCBI Taxonomy" id="390850"/>
    <lineage>
        <taxon>Eukaryota</taxon>
        <taxon>Metazoa</taxon>
        <taxon>Ecdysozoa</taxon>
        <taxon>Nematoda</taxon>
        <taxon>Chromadorea</taxon>
        <taxon>Rhabditida</taxon>
        <taxon>Tylenchina</taxon>
        <taxon>Tylenchomorpha</taxon>
        <taxon>Tylenchoidea</taxon>
        <taxon>Meloidogynidae</taxon>
        <taxon>Meloidogyninae</taxon>
        <taxon>Meloidogyne</taxon>
    </lineage>
</organism>
<proteinExistence type="predicted"/>
<evidence type="ECO:0000313" key="3">
    <source>
        <dbReference type="Proteomes" id="UP000580250"/>
    </source>
</evidence>
<dbReference type="Proteomes" id="UP000580250">
    <property type="component" value="Unassembled WGS sequence"/>
</dbReference>
<protein>
    <submittedName>
        <fullName evidence="2">Uncharacterized protein</fullName>
    </submittedName>
</protein>